<proteinExistence type="predicted"/>
<feature type="compositionally biased region" description="Polar residues" evidence="1">
    <location>
        <begin position="1"/>
        <end position="49"/>
    </location>
</feature>
<comment type="caution">
    <text evidence="2">The sequence shown here is derived from an EMBL/GenBank/DDBJ whole genome shotgun (WGS) entry which is preliminary data.</text>
</comment>
<keyword evidence="3" id="KW-1185">Reference proteome</keyword>
<dbReference type="Proteomes" id="UP000033647">
    <property type="component" value="Unassembled WGS sequence"/>
</dbReference>
<evidence type="ECO:0000313" key="3">
    <source>
        <dbReference type="Proteomes" id="UP000033647"/>
    </source>
</evidence>
<evidence type="ECO:0000313" key="2">
    <source>
        <dbReference type="EMBL" id="KJX97297.1"/>
    </source>
</evidence>
<gene>
    <name evidence="2" type="ORF">TI39_contig513g00004</name>
</gene>
<dbReference type="EMBL" id="LAFY01000505">
    <property type="protein sequence ID" value="KJX97297.1"/>
    <property type="molecule type" value="Genomic_DNA"/>
</dbReference>
<reference evidence="2 3" key="1">
    <citation type="submission" date="2015-03" db="EMBL/GenBank/DDBJ databases">
        <title>RNA-seq based gene annotation and comparative genomics of four Zymoseptoria species reveal species-specific pathogenicity related genes and transposable element activity.</title>
        <authorList>
            <person name="Grandaubert J."/>
            <person name="Bhattacharyya A."/>
            <person name="Stukenbrock E.H."/>
        </authorList>
    </citation>
    <scope>NUCLEOTIDE SEQUENCE [LARGE SCALE GENOMIC DNA]</scope>
    <source>
        <strain evidence="2 3">Zb18110</strain>
    </source>
</reference>
<sequence length="242" mass="27005">MHDSVSHQANNTQNQATMSSSSSTRYVNDANNSTANNMRPTYSRSNSAGDSPPRLVQNTAIRSSPRLVHNPAQRVRSLRATFHTDEASDTRPPMPEPCRNGHHTCTAPMPSDVDDTPAPPVSMLHRGHPLRQSAPKPTPIEVVEQQQLPTKNTLDDVKAFWSAARKNAEDRTECDRKAKEAISHRFVGSRLNDTMDEREAWWAQTREGAEMGIFRAQQRRQERGEAWWEQGAGPSMVAARSG</sequence>
<protein>
    <submittedName>
        <fullName evidence="2">Uncharacterized protein</fullName>
    </submittedName>
</protein>
<dbReference type="AlphaFoldDB" id="A0A0F4GJN9"/>
<organism evidence="2 3">
    <name type="scientific">Zymoseptoria brevis</name>
    <dbReference type="NCBI Taxonomy" id="1047168"/>
    <lineage>
        <taxon>Eukaryota</taxon>
        <taxon>Fungi</taxon>
        <taxon>Dikarya</taxon>
        <taxon>Ascomycota</taxon>
        <taxon>Pezizomycotina</taxon>
        <taxon>Dothideomycetes</taxon>
        <taxon>Dothideomycetidae</taxon>
        <taxon>Mycosphaerellales</taxon>
        <taxon>Mycosphaerellaceae</taxon>
        <taxon>Zymoseptoria</taxon>
    </lineage>
</organism>
<name>A0A0F4GJN9_9PEZI</name>
<accession>A0A0F4GJN9</accession>
<feature type="region of interest" description="Disordered" evidence="1">
    <location>
        <begin position="1"/>
        <end position="117"/>
    </location>
</feature>
<evidence type="ECO:0000256" key="1">
    <source>
        <dbReference type="SAM" id="MobiDB-lite"/>
    </source>
</evidence>
<dbReference type="OrthoDB" id="10303460at2759"/>